<dbReference type="InterPro" id="IPR037695">
    <property type="entry name" value="IQUB"/>
</dbReference>
<evidence type="ECO:0000313" key="3">
    <source>
        <dbReference type="Proteomes" id="UP001162131"/>
    </source>
</evidence>
<gene>
    <name evidence="2" type="ORF">BSTOLATCC_MIC14343</name>
</gene>
<name>A0AAU9IJA4_9CILI</name>
<evidence type="ECO:0000259" key="1">
    <source>
        <dbReference type="Pfam" id="PF25805"/>
    </source>
</evidence>
<dbReference type="Pfam" id="PF25805">
    <property type="entry name" value="IQUB"/>
    <property type="match status" value="1"/>
</dbReference>
<dbReference type="PANTHER" id="PTHR21074:SF0">
    <property type="entry name" value="IQ AND UBIQUITIN-LIKE DOMAIN-CONTAINING PROTEIN"/>
    <property type="match status" value="1"/>
</dbReference>
<dbReference type="EMBL" id="CAJZBQ010000014">
    <property type="protein sequence ID" value="CAG9315589.1"/>
    <property type="molecule type" value="Genomic_DNA"/>
</dbReference>
<dbReference type="PANTHER" id="PTHR21074">
    <property type="entry name" value="IQ AND UBIQUITIN-LIKE DOMAIN-CONTAINING PROTEIN"/>
    <property type="match status" value="1"/>
</dbReference>
<keyword evidence="3" id="KW-1185">Reference proteome</keyword>
<feature type="domain" description="IQ motif and ubiquitin-like" evidence="1">
    <location>
        <begin position="260"/>
        <end position="395"/>
    </location>
</feature>
<dbReference type="InterPro" id="IPR057887">
    <property type="entry name" value="IQUB_helical"/>
</dbReference>
<protein>
    <recommendedName>
        <fullName evidence="1">IQ motif and ubiquitin-like domain-containing protein</fullName>
    </recommendedName>
</protein>
<evidence type="ECO:0000313" key="2">
    <source>
        <dbReference type="EMBL" id="CAG9315589.1"/>
    </source>
</evidence>
<comment type="caution">
    <text evidence="2">The sequence shown here is derived from an EMBL/GenBank/DDBJ whole genome shotgun (WGS) entry which is preliminary data.</text>
</comment>
<dbReference type="Proteomes" id="UP001162131">
    <property type="component" value="Unassembled WGS sequence"/>
</dbReference>
<proteinExistence type="predicted"/>
<organism evidence="2 3">
    <name type="scientific">Blepharisma stoltei</name>
    <dbReference type="NCBI Taxonomy" id="1481888"/>
    <lineage>
        <taxon>Eukaryota</taxon>
        <taxon>Sar</taxon>
        <taxon>Alveolata</taxon>
        <taxon>Ciliophora</taxon>
        <taxon>Postciliodesmatophora</taxon>
        <taxon>Heterotrichea</taxon>
        <taxon>Heterotrichida</taxon>
        <taxon>Blepharismidae</taxon>
        <taxon>Blepharisma</taxon>
    </lineage>
</organism>
<reference evidence="2" key="1">
    <citation type="submission" date="2021-09" db="EMBL/GenBank/DDBJ databases">
        <authorList>
            <consortium name="AG Swart"/>
            <person name="Singh M."/>
            <person name="Singh A."/>
            <person name="Seah K."/>
            <person name="Emmerich C."/>
        </authorList>
    </citation>
    <scope>NUCLEOTIDE SEQUENCE</scope>
    <source>
        <strain evidence="2">ATCC30299</strain>
    </source>
</reference>
<sequence>MEEPSNEHEYFESIQIEQRPMPDVLEVEVTTSEGAIKVVTVEVIKASGQKPYLGGYRNSTTRLNYYHSATNTDQPRREYKEKFHREVQVFQYRTRSTIMKKEFGTQMEKPGLVSIDPRRDVEVEPGEYFTSEMWEEVREKAALYIQCCTRRWFAYKRRRELKRIRDSNDRKIIEKQEELRREEEAKHKTEIERRMHPKSTDDFEILYKELEMWRLKETERIKTSNLLLEEEKKKALEQLLHKETKLLQTIDRLKITAGYQNKEEKIAKFLKAMSDPKKWRLSDGRFTDAHTPWTTRAKELMELYNGLKMKHLSIDERLDVLLHTKWTVKEFDCNLTREIVDLIDREADMLNRGRSEGSLEGLRKRLANLFLQFVETPDFNPEAARFQKVPKELLQNAMELELSN</sequence>
<accession>A0AAU9IJA4</accession>
<dbReference type="AlphaFoldDB" id="A0AAU9IJA4"/>